<comment type="subcellular location">
    <subcellularLocation>
        <location evidence="1">Cell membrane</location>
        <topology evidence="1">Multi-pass membrane protein</topology>
    </subcellularLocation>
</comment>
<dbReference type="GO" id="GO:0005886">
    <property type="term" value="C:plasma membrane"/>
    <property type="evidence" value="ECO:0007669"/>
    <property type="project" value="UniProtKB-SubCell"/>
</dbReference>
<dbReference type="InterPro" id="IPR000068">
    <property type="entry name" value="GPCR_3_Ca_sens_rcpt-rel"/>
</dbReference>
<feature type="transmembrane region" description="Helical" evidence="10">
    <location>
        <begin position="729"/>
        <end position="749"/>
    </location>
</feature>
<proteinExistence type="predicted"/>
<dbReference type="PROSITE" id="PS50259">
    <property type="entry name" value="G_PROTEIN_RECEP_F3_4"/>
    <property type="match status" value="1"/>
</dbReference>
<feature type="transmembrane region" description="Helical" evidence="10">
    <location>
        <begin position="573"/>
        <end position="593"/>
    </location>
</feature>
<dbReference type="CDD" id="cd15283">
    <property type="entry name" value="7tmC_V2R_pheromone"/>
    <property type="match status" value="1"/>
</dbReference>
<dbReference type="InterPro" id="IPR038550">
    <property type="entry name" value="GPCR_3_9-Cys_sf"/>
</dbReference>
<feature type="transmembrane region" description="Helical" evidence="10">
    <location>
        <begin position="761"/>
        <end position="784"/>
    </location>
</feature>
<dbReference type="OMA" id="MTHRECH"/>
<dbReference type="PANTHER" id="PTHR24061">
    <property type="entry name" value="CALCIUM-SENSING RECEPTOR-RELATED"/>
    <property type="match status" value="1"/>
</dbReference>
<evidence type="ECO:0000313" key="12">
    <source>
        <dbReference type="Ensembl" id="ENSVKKP00000005723.1"/>
    </source>
</evidence>
<dbReference type="GO" id="GO:0004930">
    <property type="term" value="F:G protein-coupled receptor activity"/>
    <property type="evidence" value="ECO:0007669"/>
    <property type="project" value="UniProtKB-KW"/>
</dbReference>
<evidence type="ECO:0000313" key="13">
    <source>
        <dbReference type="Proteomes" id="UP000694545"/>
    </source>
</evidence>
<evidence type="ECO:0000256" key="6">
    <source>
        <dbReference type="ARBA" id="ARBA00023136"/>
    </source>
</evidence>
<evidence type="ECO:0000256" key="3">
    <source>
        <dbReference type="ARBA" id="ARBA00022692"/>
    </source>
</evidence>
<dbReference type="Pfam" id="PF01094">
    <property type="entry name" value="ANF_receptor"/>
    <property type="match status" value="1"/>
</dbReference>
<dbReference type="InterPro" id="IPR004073">
    <property type="entry name" value="GPCR_3_vmron_rcpt_2"/>
</dbReference>
<dbReference type="InterPro" id="IPR028082">
    <property type="entry name" value="Peripla_BP_I"/>
</dbReference>
<dbReference type="PRINTS" id="PR01535">
    <property type="entry name" value="VOMERONASL2R"/>
</dbReference>
<keyword evidence="9" id="KW-0807">Transducer</keyword>
<protein>
    <recommendedName>
        <fullName evidence="11">G-protein coupled receptors family 3 profile domain-containing protein</fullName>
    </recommendedName>
</protein>
<evidence type="ECO:0000259" key="11">
    <source>
        <dbReference type="PROSITE" id="PS50259"/>
    </source>
</evidence>
<keyword evidence="6 10" id="KW-0472">Membrane</keyword>
<feature type="transmembrane region" description="Helical" evidence="10">
    <location>
        <begin position="650"/>
        <end position="672"/>
    </location>
</feature>
<evidence type="ECO:0000256" key="1">
    <source>
        <dbReference type="ARBA" id="ARBA00004651"/>
    </source>
</evidence>
<evidence type="ECO:0000256" key="2">
    <source>
        <dbReference type="ARBA" id="ARBA00022475"/>
    </source>
</evidence>
<name>A0A8D2KSX1_VARKO</name>
<dbReference type="PROSITE" id="PS00981">
    <property type="entry name" value="G_PROTEIN_RECEP_F3_3"/>
    <property type="match status" value="1"/>
</dbReference>
<sequence>MHTFYTPTCKKGCIDRHVTTHCRIVPRNYQHLLALVFAVKEINEDSMILPNVTLGFHIYDSYINEKLTYQATLQLLSAHSGFVPNYSCGTQKRLVAVVGGLDFETSFHMAAILGIYKIPQVRGTLLEAFFSHVPFLLFIQKGILLHRNKLYQYIGILEILLHFGWTWVGVLVANEESGERFIQTLQPLLSQKGICFAFSERPFKTNYFQDYYEEQSRWLQLYQVLVKSQANVVVVYGKNKDMIALRALLAVGELENMPTTSVGKVWIMTVQLDFAALTLPVSWDMQVFHGSISFAAHSKEVQGFKVFLQLRNPFQVNEDGFLEQFWAETFFCFFPKSSAEMQTSEACTGKEKLDHLPSSAFEMSMTGHSYSVYNGVYAVAHALHSILLCKSGPTLFSFSVSVSLQLYSFLKSISFNNSAGETVYFGGNMELEAGFDIISLVVFPNNSFMRIKIGMVDLKTPPGKEFFIDEDRMVWHRSFGQVGPTQSILGHFPPTPQEKKNMDYCVGCSEDQYPNKDQSQCIPKRRSFLSFKEPLGMSLTFFALCFSLLTALVLTIFVKHQKTPVVKANNQNLTYTLLISLLLCFLSSFFFLSPPEKMICLLRQIAFAIIFTVTISCVLAKTAIVVLAFVATKPGSRMRKWVGKRLASSIVCYCSIMQVGLCTIWLGTSPPFPDSDMHSMVGEIILECNEGSIAMLYCVLGYMGFLAIVSFIVAFLARKLPNSFNEAKFITFSMLVFCSVWVSFVPVYLSTKGKSMVAVEIFSMLASSASILGFIFAPKCYVIVLKPDQNVRQRLMRNVN</sequence>
<evidence type="ECO:0000256" key="5">
    <source>
        <dbReference type="ARBA" id="ARBA00023040"/>
    </source>
</evidence>
<reference evidence="12" key="2">
    <citation type="submission" date="2025-09" db="UniProtKB">
        <authorList>
            <consortium name="Ensembl"/>
        </authorList>
    </citation>
    <scope>IDENTIFICATION</scope>
</reference>
<dbReference type="InterPro" id="IPR017979">
    <property type="entry name" value="GPCR_3_CS"/>
</dbReference>
<keyword evidence="8" id="KW-0325">Glycoprotein</keyword>
<dbReference type="InterPro" id="IPR000337">
    <property type="entry name" value="GPCR_3"/>
</dbReference>
<organism evidence="12 13">
    <name type="scientific">Varanus komodoensis</name>
    <name type="common">Komodo dragon</name>
    <dbReference type="NCBI Taxonomy" id="61221"/>
    <lineage>
        <taxon>Eukaryota</taxon>
        <taxon>Metazoa</taxon>
        <taxon>Chordata</taxon>
        <taxon>Craniata</taxon>
        <taxon>Vertebrata</taxon>
        <taxon>Euteleostomi</taxon>
        <taxon>Lepidosauria</taxon>
        <taxon>Squamata</taxon>
        <taxon>Bifurcata</taxon>
        <taxon>Unidentata</taxon>
        <taxon>Episquamata</taxon>
        <taxon>Toxicofera</taxon>
        <taxon>Anguimorpha</taxon>
        <taxon>Paleoanguimorpha</taxon>
        <taxon>Varanoidea</taxon>
        <taxon>Varanidae</taxon>
        <taxon>Varanus</taxon>
    </lineage>
</organism>
<evidence type="ECO:0000256" key="10">
    <source>
        <dbReference type="SAM" id="Phobius"/>
    </source>
</evidence>
<keyword evidence="5" id="KW-0297">G-protein coupled receptor</keyword>
<dbReference type="Proteomes" id="UP000694545">
    <property type="component" value="Unplaced"/>
</dbReference>
<dbReference type="SUPFAM" id="SSF53822">
    <property type="entry name" value="Periplasmic binding protein-like I"/>
    <property type="match status" value="1"/>
</dbReference>
<keyword evidence="13" id="KW-1185">Reference proteome</keyword>
<evidence type="ECO:0000256" key="7">
    <source>
        <dbReference type="ARBA" id="ARBA00023170"/>
    </source>
</evidence>
<feature type="transmembrane region" description="Helical" evidence="10">
    <location>
        <begin position="535"/>
        <end position="558"/>
    </location>
</feature>
<dbReference type="InterPro" id="IPR017978">
    <property type="entry name" value="GPCR_3_C"/>
</dbReference>
<accession>A0A8D2KSX1</accession>
<keyword evidence="7" id="KW-0675">Receptor</keyword>
<dbReference type="Pfam" id="PF00003">
    <property type="entry name" value="7tm_3"/>
    <property type="match status" value="1"/>
</dbReference>
<dbReference type="FunFam" id="3.40.50.2300:FF:000024">
    <property type="entry name" value="Vomeronasal 2, receptor 73"/>
    <property type="match status" value="1"/>
</dbReference>
<keyword evidence="4 10" id="KW-1133">Transmembrane helix</keyword>
<dbReference type="AlphaFoldDB" id="A0A8D2KSX1"/>
<feature type="transmembrane region" description="Helical" evidence="10">
    <location>
        <begin position="605"/>
        <end position="630"/>
    </location>
</feature>
<dbReference type="Ensembl" id="ENSVKKT00000005881.1">
    <property type="protein sequence ID" value="ENSVKKP00000005723.1"/>
    <property type="gene ID" value="ENSVKKG00000004186.1"/>
</dbReference>
<dbReference type="PRINTS" id="PR00248">
    <property type="entry name" value="GPCRMGR"/>
</dbReference>
<evidence type="ECO:0000256" key="9">
    <source>
        <dbReference type="ARBA" id="ARBA00023224"/>
    </source>
</evidence>
<evidence type="ECO:0000256" key="8">
    <source>
        <dbReference type="ARBA" id="ARBA00023180"/>
    </source>
</evidence>
<dbReference type="PANTHER" id="PTHR24061:SF599">
    <property type="entry name" value="G-PROTEIN COUPLED RECEPTORS FAMILY 3 PROFILE DOMAIN-CONTAINING PROTEIN"/>
    <property type="match status" value="1"/>
</dbReference>
<dbReference type="InterPro" id="IPR001828">
    <property type="entry name" value="ANF_lig-bd_rcpt"/>
</dbReference>
<dbReference type="Gene3D" id="2.10.50.30">
    <property type="entry name" value="GPCR, family 3, nine cysteines domain"/>
    <property type="match status" value="1"/>
</dbReference>
<dbReference type="Gene3D" id="3.40.50.2300">
    <property type="match status" value="2"/>
</dbReference>
<keyword evidence="3 10" id="KW-0812">Transmembrane</keyword>
<evidence type="ECO:0000256" key="4">
    <source>
        <dbReference type="ARBA" id="ARBA00022989"/>
    </source>
</evidence>
<feature type="domain" description="G-protein coupled receptors family 3 profile" evidence="11">
    <location>
        <begin position="535"/>
        <end position="799"/>
    </location>
</feature>
<reference evidence="12" key="1">
    <citation type="submission" date="2025-08" db="UniProtKB">
        <authorList>
            <consortium name="Ensembl"/>
        </authorList>
    </citation>
    <scope>IDENTIFICATION</scope>
</reference>
<keyword evidence="2" id="KW-1003">Cell membrane</keyword>
<feature type="transmembrane region" description="Helical" evidence="10">
    <location>
        <begin position="692"/>
        <end position="717"/>
    </location>
</feature>